<evidence type="ECO:0000313" key="10">
    <source>
        <dbReference type="Proteomes" id="UP000059542"/>
    </source>
</evidence>
<reference evidence="9 10" key="1">
    <citation type="submission" date="2015-12" db="EMBL/GenBank/DDBJ databases">
        <authorList>
            <person name="Shamseldin A."/>
            <person name="Moawad H."/>
            <person name="Abd El-Rahim W.M."/>
            <person name="Sadowsky M.J."/>
        </authorList>
    </citation>
    <scope>NUCLEOTIDE SEQUENCE [LARGE SCALE GENOMIC DNA]</scope>
    <source>
        <strain evidence="9 10">DG5B</strain>
    </source>
</reference>
<dbReference type="PANTHER" id="PTHR13285:SF18">
    <property type="entry name" value="PROTEIN-CYSTEINE N-PALMITOYLTRANSFERASE RASP"/>
    <property type="match status" value="1"/>
</dbReference>
<gene>
    <name evidence="9" type="ORF">AUC43_12900</name>
</gene>
<protein>
    <recommendedName>
        <fullName evidence="11">Alginate O-acetyltransferase</fullName>
    </recommendedName>
</protein>
<evidence type="ECO:0000256" key="8">
    <source>
        <dbReference type="SAM" id="Phobius"/>
    </source>
</evidence>
<name>A0A0U4BH87_9BACT</name>
<keyword evidence="3 7" id="KW-1003">Cell membrane</keyword>
<dbReference type="InterPro" id="IPR004299">
    <property type="entry name" value="MBOAT_fam"/>
</dbReference>
<dbReference type="AlphaFoldDB" id="A0A0U4BH87"/>
<dbReference type="Pfam" id="PF03062">
    <property type="entry name" value="MBOAT"/>
    <property type="match status" value="1"/>
</dbReference>
<evidence type="ECO:0008006" key="11">
    <source>
        <dbReference type="Google" id="ProtNLM"/>
    </source>
</evidence>
<keyword evidence="5 8" id="KW-1133">Transmembrane helix</keyword>
<sequence>MLFNSLHFLVFFPIVVGLYYGLPPRWRGPLLLLASYYFYMSWRAAYALLLLATTLVDYYSGYRMSQLPTRQERRPYLYLSLVSNLGTLFVFKYFNFFRDATLQLAGALHLPHASWPALGLLLPVGVSFYTFQSVGYIIDVYQGRLEAERNFGRFALFVAFFPQLVAGPIERGGHMLPQYRQTHAFDYQKVVSGLRLMAWGLFKKVVVADRLALFVNPVFNNPQQHPEGPLLVLATLAFAFQIYGDFSGYTDMARGAARVLGFDFNLNFRQPYLSASVPEFWRRWHISLSSWFRDYVYIPLGGSRVAPARAYGNLMAVFLISGLWHGANWTFLVWGGLHGLYLVLSTWAKPLRERLAQLTGLAAHSRLRHGLGVLVTFTLVTYAWIFFRANSLADALYISRHLGSGWTALNGRRIGTLLLDFSQHYRPELAMALFAVFVMMLVEYLGRNRSLQDWMTAQPFRVRWVGYVGLTLLILYLGIFNSTSFIYFQF</sequence>
<dbReference type="Proteomes" id="UP000059542">
    <property type="component" value="Chromosome"/>
</dbReference>
<evidence type="ECO:0000313" key="9">
    <source>
        <dbReference type="EMBL" id="ALW85915.1"/>
    </source>
</evidence>
<keyword evidence="7" id="KW-0012">Acyltransferase</keyword>
<dbReference type="OrthoDB" id="9805788at2"/>
<dbReference type="PIRSF" id="PIRSF500217">
    <property type="entry name" value="AlgI"/>
    <property type="match status" value="1"/>
</dbReference>
<evidence type="ECO:0000256" key="7">
    <source>
        <dbReference type="PIRNR" id="PIRNR016636"/>
    </source>
</evidence>
<evidence type="ECO:0000256" key="6">
    <source>
        <dbReference type="ARBA" id="ARBA00023136"/>
    </source>
</evidence>
<keyword evidence="7" id="KW-0808">Transferase</keyword>
<dbReference type="PIRSF" id="PIRSF016636">
    <property type="entry name" value="AlgI_DltB"/>
    <property type="match status" value="1"/>
</dbReference>
<keyword evidence="6 7" id="KW-0472">Membrane</keyword>
<dbReference type="RefSeq" id="WP_068194190.1">
    <property type="nucleotide sequence ID" value="NZ_CP013909.1"/>
</dbReference>
<evidence type="ECO:0000256" key="4">
    <source>
        <dbReference type="ARBA" id="ARBA00022692"/>
    </source>
</evidence>
<evidence type="ECO:0000256" key="3">
    <source>
        <dbReference type="ARBA" id="ARBA00022475"/>
    </source>
</evidence>
<evidence type="ECO:0000256" key="2">
    <source>
        <dbReference type="ARBA" id="ARBA00010323"/>
    </source>
</evidence>
<comment type="similarity">
    <text evidence="2 7">Belongs to the membrane-bound acyltransferase family.</text>
</comment>
<feature type="transmembrane region" description="Helical" evidence="8">
    <location>
        <begin position="76"/>
        <end position="94"/>
    </location>
</feature>
<feature type="transmembrane region" description="Helical" evidence="8">
    <location>
        <begin position="150"/>
        <end position="169"/>
    </location>
</feature>
<feature type="transmembrane region" description="Helical" evidence="8">
    <location>
        <begin position="467"/>
        <end position="488"/>
    </location>
</feature>
<feature type="transmembrane region" description="Helical" evidence="8">
    <location>
        <begin position="331"/>
        <end position="348"/>
    </location>
</feature>
<organism evidence="9 10">
    <name type="scientific">Hymenobacter sedentarius</name>
    <dbReference type="NCBI Taxonomy" id="1411621"/>
    <lineage>
        <taxon>Bacteria</taxon>
        <taxon>Pseudomonadati</taxon>
        <taxon>Bacteroidota</taxon>
        <taxon>Cytophagia</taxon>
        <taxon>Cytophagales</taxon>
        <taxon>Hymenobacteraceae</taxon>
        <taxon>Hymenobacter</taxon>
    </lineage>
</organism>
<feature type="transmembrane region" description="Helical" evidence="8">
    <location>
        <begin position="34"/>
        <end position="56"/>
    </location>
</feature>
<feature type="transmembrane region" description="Helical" evidence="8">
    <location>
        <begin position="369"/>
        <end position="387"/>
    </location>
</feature>
<dbReference type="InterPro" id="IPR024194">
    <property type="entry name" value="Ac/AlaTfrase_AlgI/DltB"/>
</dbReference>
<accession>A0A0U4BH87</accession>
<dbReference type="InterPro" id="IPR028362">
    <property type="entry name" value="AlgI"/>
</dbReference>
<feature type="transmembrane region" description="Helical" evidence="8">
    <location>
        <begin position="429"/>
        <end position="446"/>
    </location>
</feature>
<dbReference type="GO" id="GO:0016746">
    <property type="term" value="F:acyltransferase activity"/>
    <property type="evidence" value="ECO:0007669"/>
    <property type="project" value="UniProtKB-KW"/>
</dbReference>
<dbReference type="KEGG" id="hyg:AUC43_12900"/>
<comment type="subcellular location">
    <subcellularLocation>
        <location evidence="1">Cell membrane</location>
        <topology evidence="1">Multi-pass membrane protein</topology>
    </subcellularLocation>
</comment>
<dbReference type="GO" id="GO:0005886">
    <property type="term" value="C:plasma membrane"/>
    <property type="evidence" value="ECO:0007669"/>
    <property type="project" value="UniProtKB-SubCell"/>
</dbReference>
<dbReference type="InterPro" id="IPR051085">
    <property type="entry name" value="MB_O-acyltransferase"/>
</dbReference>
<dbReference type="PANTHER" id="PTHR13285">
    <property type="entry name" value="ACYLTRANSFERASE"/>
    <property type="match status" value="1"/>
</dbReference>
<dbReference type="STRING" id="1411621.AUC43_12900"/>
<feature type="transmembrane region" description="Helical" evidence="8">
    <location>
        <begin position="114"/>
        <end position="138"/>
    </location>
</feature>
<evidence type="ECO:0000256" key="5">
    <source>
        <dbReference type="ARBA" id="ARBA00022989"/>
    </source>
</evidence>
<dbReference type="GO" id="GO:0042121">
    <property type="term" value="P:alginic acid biosynthetic process"/>
    <property type="evidence" value="ECO:0007669"/>
    <property type="project" value="InterPro"/>
</dbReference>
<feature type="transmembrane region" description="Helical" evidence="8">
    <location>
        <begin position="5"/>
        <end position="22"/>
    </location>
</feature>
<evidence type="ECO:0000256" key="1">
    <source>
        <dbReference type="ARBA" id="ARBA00004651"/>
    </source>
</evidence>
<proteinExistence type="inferred from homology"/>
<keyword evidence="4 8" id="KW-0812">Transmembrane</keyword>
<keyword evidence="10" id="KW-1185">Reference proteome</keyword>
<dbReference type="EMBL" id="CP013909">
    <property type="protein sequence ID" value="ALW85915.1"/>
    <property type="molecule type" value="Genomic_DNA"/>
</dbReference>